<reference evidence="1" key="1">
    <citation type="submission" date="2021-03" db="EMBL/GenBank/DDBJ databases">
        <title>Draft genome sequence of rust myrtle Austropuccinia psidii MF-1, a brazilian biotype.</title>
        <authorList>
            <person name="Quecine M.C."/>
            <person name="Pachon D.M.R."/>
            <person name="Bonatelli M.L."/>
            <person name="Correr F.H."/>
            <person name="Franceschini L.M."/>
            <person name="Leite T.F."/>
            <person name="Margarido G.R.A."/>
            <person name="Almeida C.A."/>
            <person name="Ferrarezi J.A."/>
            <person name="Labate C.A."/>
        </authorList>
    </citation>
    <scope>NUCLEOTIDE SEQUENCE</scope>
    <source>
        <strain evidence="1">MF-1</strain>
    </source>
</reference>
<keyword evidence="2" id="KW-1185">Reference proteome</keyword>
<protein>
    <submittedName>
        <fullName evidence="1">Uncharacterized protein</fullName>
    </submittedName>
</protein>
<gene>
    <name evidence="1" type="ORF">O181_109667</name>
</gene>
<dbReference type="Proteomes" id="UP000765509">
    <property type="component" value="Unassembled WGS sequence"/>
</dbReference>
<evidence type="ECO:0000313" key="1">
    <source>
        <dbReference type="EMBL" id="MBW0569952.1"/>
    </source>
</evidence>
<evidence type="ECO:0000313" key="2">
    <source>
        <dbReference type="Proteomes" id="UP000765509"/>
    </source>
</evidence>
<name>A0A9Q3JWJ8_9BASI</name>
<feature type="non-terminal residue" evidence="1">
    <location>
        <position position="1"/>
    </location>
</feature>
<organism evidence="1 2">
    <name type="scientific">Austropuccinia psidii MF-1</name>
    <dbReference type="NCBI Taxonomy" id="1389203"/>
    <lineage>
        <taxon>Eukaryota</taxon>
        <taxon>Fungi</taxon>
        <taxon>Dikarya</taxon>
        <taxon>Basidiomycota</taxon>
        <taxon>Pucciniomycotina</taxon>
        <taxon>Pucciniomycetes</taxon>
        <taxon>Pucciniales</taxon>
        <taxon>Sphaerophragmiaceae</taxon>
        <taxon>Austropuccinia</taxon>
    </lineage>
</organism>
<comment type="caution">
    <text evidence="1">The sequence shown here is derived from an EMBL/GenBank/DDBJ whole genome shotgun (WGS) entry which is preliminary data.</text>
</comment>
<accession>A0A9Q3JWJ8</accession>
<sequence>CFKSRSEGFARWVPWRLEVVVKKFFSGLTPPLPLGPSTTCFSAGKLRALFLTSTPIVNGTGVGNKTLVFNSPTPRICAACRQAVNPSNDIGPEKMSSGDRFYGSCFKDFIHAFPSEEVERMIFGDPSPPFRNTSLLDWALASTRDPSSPPALATLSKASSPSPSSEGVPEAAMAFYAFIEGEYDPRLFVPDPLSYFLGEETPSKGSIKANCGYKKHFHHYNQRPRDSSGRAITARR</sequence>
<dbReference type="EMBL" id="AVOT02085346">
    <property type="protein sequence ID" value="MBW0569952.1"/>
    <property type="molecule type" value="Genomic_DNA"/>
</dbReference>
<proteinExistence type="predicted"/>
<dbReference type="AlphaFoldDB" id="A0A9Q3JWJ8"/>